<evidence type="ECO:0000256" key="8">
    <source>
        <dbReference type="ARBA" id="ARBA00049204"/>
    </source>
</evidence>
<evidence type="ECO:0000256" key="3">
    <source>
        <dbReference type="ARBA" id="ARBA00022833"/>
    </source>
</evidence>
<reference evidence="12 13" key="1">
    <citation type="submission" date="2023-03" db="EMBL/GenBank/DDBJ databases">
        <title>Genome insight into feeding habits of ladybird beetles.</title>
        <authorList>
            <person name="Li H.-S."/>
            <person name="Huang Y.-H."/>
            <person name="Pang H."/>
        </authorList>
    </citation>
    <scope>NUCLEOTIDE SEQUENCE [LARGE SCALE GENOMIC DNA]</scope>
    <source>
        <strain evidence="12">SYSU_2023b</strain>
        <tissue evidence="12">Whole body</tissue>
    </source>
</reference>
<evidence type="ECO:0000256" key="1">
    <source>
        <dbReference type="ARBA" id="ARBA00010457"/>
    </source>
</evidence>
<comment type="cofactor">
    <cofactor evidence="9">
        <name>Zn(2+)</name>
        <dbReference type="ChEBI" id="CHEBI:29105"/>
    </cofactor>
    <text evidence="9">Binds 1 zinc ion per subunit.</text>
</comment>
<dbReference type="GO" id="GO:0005507">
    <property type="term" value="F:copper ion binding"/>
    <property type="evidence" value="ECO:0007669"/>
    <property type="project" value="InterPro"/>
</dbReference>
<evidence type="ECO:0000256" key="4">
    <source>
        <dbReference type="ARBA" id="ARBA00022862"/>
    </source>
</evidence>
<evidence type="ECO:0000256" key="6">
    <source>
        <dbReference type="ARBA" id="ARBA00023008"/>
    </source>
</evidence>
<comment type="function">
    <text evidence="9">Destroys radicals which are normally produced within the cells and which are toxic to biological systems.</text>
</comment>
<evidence type="ECO:0000259" key="11">
    <source>
        <dbReference type="Pfam" id="PF00080"/>
    </source>
</evidence>
<dbReference type="FunFam" id="2.60.40.200:FF:000003">
    <property type="entry name" value="Superoxide dismutase [Cu-Zn], chloroplastic"/>
    <property type="match status" value="1"/>
</dbReference>
<dbReference type="SUPFAM" id="SSF49329">
    <property type="entry name" value="Cu,Zn superoxide dismutase-like"/>
    <property type="match status" value="1"/>
</dbReference>
<evidence type="ECO:0000256" key="5">
    <source>
        <dbReference type="ARBA" id="ARBA00023002"/>
    </source>
</evidence>
<dbReference type="EC" id="1.15.1.1" evidence="9"/>
<protein>
    <recommendedName>
        <fullName evidence="9">Superoxide dismutase [Cu-Zn]</fullName>
        <ecNumber evidence="9">1.15.1.1</ecNumber>
    </recommendedName>
</protein>
<comment type="cofactor">
    <cofactor evidence="9">
        <name>Cu cation</name>
        <dbReference type="ChEBI" id="CHEBI:23378"/>
    </cofactor>
    <text evidence="9">Binds 1 copper ion per subunit.</text>
</comment>
<organism evidence="12 13">
    <name type="scientific">Henosepilachna vigintioctopunctata</name>
    <dbReference type="NCBI Taxonomy" id="420089"/>
    <lineage>
        <taxon>Eukaryota</taxon>
        <taxon>Metazoa</taxon>
        <taxon>Ecdysozoa</taxon>
        <taxon>Arthropoda</taxon>
        <taxon>Hexapoda</taxon>
        <taxon>Insecta</taxon>
        <taxon>Pterygota</taxon>
        <taxon>Neoptera</taxon>
        <taxon>Endopterygota</taxon>
        <taxon>Coleoptera</taxon>
        <taxon>Polyphaga</taxon>
        <taxon>Cucujiformia</taxon>
        <taxon>Coccinelloidea</taxon>
        <taxon>Coccinellidae</taxon>
        <taxon>Epilachninae</taxon>
        <taxon>Epilachnini</taxon>
        <taxon>Henosepilachna</taxon>
    </lineage>
</organism>
<keyword evidence="3 9" id="KW-0862">Zinc</keyword>
<keyword evidence="4" id="KW-0049">Antioxidant</keyword>
<dbReference type="EMBL" id="JARQZJ010000063">
    <property type="protein sequence ID" value="KAK9880101.1"/>
    <property type="molecule type" value="Genomic_DNA"/>
</dbReference>
<dbReference type="Proteomes" id="UP001431783">
    <property type="component" value="Unassembled WGS sequence"/>
</dbReference>
<dbReference type="AlphaFoldDB" id="A0AAW1UGZ4"/>
<keyword evidence="5 9" id="KW-0560">Oxidoreductase</keyword>
<keyword evidence="10" id="KW-0732">Signal</keyword>
<keyword evidence="6 9" id="KW-0186">Copper</keyword>
<feature type="domain" description="Superoxide dismutase copper/zinc binding" evidence="11">
    <location>
        <begin position="33"/>
        <end position="166"/>
    </location>
</feature>
<comment type="caution">
    <text evidence="12">The sequence shown here is derived from an EMBL/GenBank/DDBJ whole genome shotgun (WGS) entry which is preliminary data.</text>
</comment>
<keyword evidence="2 9" id="KW-0479">Metal-binding</keyword>
<dbReference type="PROSITE" id="PS00087">
    <property type="entry name" value="SOD_CU_ZN_1"/>
    <property type="match status" value="1"/>
</dbReference>
<dbReference type="InterPro" id="IPR024134">
    <property type="entry name" value="SOD_Cu/Zn_/chaperone"/>
</dbReference>
<feature type="signal peptide" evidence="10">
    <location>
        <begin position="1"/>
        <end position="17"/>
    </location>
</feature>
<sequence>MLRVVFAFLCISCVANAKNLKASAVLRNNATGVNGLITFEESAEGILIKGNITGLKPGAHGFHVHEKGDISDPKCKSAGGHFNPFNKTHGSPQDSDRHVGDLGNIQVSDPLTTFAFFDKVISLKGDTSIIGRAIVIHEDIDDFGRGKFDDSKTTGHAGARLACGVIELNSGSQHRMSILFSSFLVFLIFVANQ</sequence>
<accession>A0AAW1UGZ4</accession>
<dbReference type="InterPro" id="IPR001424">
    <property type="entry name" value="SOD_Cu_Zn_dom"/>
</dbReference>
<dbReference type="Pfam" id="PF00080">
    <property type="entry name" value="Sod_Cu"/>
    <property type="match status" value="1"/>
</dbReference>
<feature type="chain" id="PRO_5043564966" description="Superoxide dismutase [Cu-Zn]" evidence="10">
    <location>
        <begin position="18"/>
        <end position="193"/>
    </location>
</feature>
<evidence type="ECO:0000256" key="10">
    <source>
        <dbReference type="SAM" id="SignalP"/>
    </source>
</evidence>
<dbReference type="InterPro" id="IPR036423">
    <property type="entry name" value="SOD-like_Cu/Zn_dom_sf"/>
</dbReference>
<dbReference type="PROSITE" id="PS00332">
    <property type="entry name" value="SOD_CU_ZN_2"/>
    <property type="match status" value="1"/>
</dbReference>
<comment type="similarity">
    <text evidence="1 9">Belongs to the Cu-Zn superoxide dismutase family.</text>
</comment>
<dbReference type="CDD" id="cd00305">
    <property type="entry name" value="Cu-Zn_Superoxide_Dismutase"/>
    <property type="match status" value="1"/>
</dbReference>
<evidence type="ECO:0000313" key="13">
    <source>
        <dbReference type="Proteomes" id="UP001431783"/>
    </source>
</evidence>
<evidence type="ECO:0000256" key="2">
    <source>
        <dbReference type="ARBA" id="ARBA00022723"/>
    </source>
</evidence>
<keyword evidence="7" id="KW-1015">Disulfide bond</keyword>
<proteinExistence type="inferred from homology"/>
<dbReference type="PRINTS" id="PR00068">
    <property type="entry name" value="CUZNDISMTASE"/>
</dbReference>
<dbReference type="PANTHER" id="PTHR10003">
    <property type="entry name" value="SUPEROXIDE DISMUTASE CU-ZN -RELATED"/>
    <property type="match status" value="1"/>
</dbReference>
<keyword evidence="13" id="KW-1185">Reference proteome</keyword>
<name>A0AAW1UGZ4_9CUCU</name>
<comment type="catalytic activity">
    <reaction evidence="8 9">
        <text>2 superoxide + 2 H(+) = H2O2 + O2</text>
        <dbReference type="Rhea" id="RHEA:20696"/>
        <dbReference type="ChEBI" id="CHEBI:15378"/>
        <dbReference type="ChEBI" id="CHEBI:15379"/>
        <dbReference type="ChEBI" id="CHEBI:16240"/>
        <dbReference type="ChEBI" id="CHEBI:18421"/>
        <dbReference type="EC" id="1.15.1.1"/>
    </reaction>
</comment>
<dbReference type="GO" id="GO:0004784">
    <property type="term" value="F:superoxide dismutase activity"/>
    <property type="evidence" value="ECO:0007669"/>
    <property type="project" value="UniProtKB-EC"/>
</dbReference>
<evidence type="ECO:0000313" key="12">
    <source>
        <dbReference type="EMBL" id="KAK9880101.1"/>
    </source>
</evidence>
<gene>
    <name evidence="12" type="ORF">WA026_008616</name>
</gene>
<dbReference type="InterPro" id="IPR018152">
    <property type="entry name" value="SOD_Cu/Zn_BS"/>
</dbReference>
<dbReference type="Gene3D" id="2.60.40.200">
    <property type="entry name" value="Superoxide dismutase, copper/zinc binding domain"/>
    <property type="match status" value="1"/>
</dbReference>
<evidence type="ECO:0000256" key="7">
    <source>
        <dbReference type="ARBA" id="ARBA00023157"/>
    </source>
</evidence>
<evidence type="ECO:0000256" key="9">
    <source>
        <dbReference type="RuleBase" id="RU000393"/>
    </source>
</evidence>